<feature type="transmembrane region" description="Helical" evidence="1">
    <location>
        <begin position="492"/>
        <end position="515"/>
    </location>
</feature>
<feature type="domain" description="Nose resistant-to-fluoxetine protein N-terminal" evidence="2">
    <location>
        <begin position="78"/>
        <end position="242"/>
    </location>
</feature>
<evidence type="ECO:0000259" key="2">
    <source>
        <dbReference type="SMART" id="SM00703"/>
    </source>
</evidence>
<dbReference type="InterPro" id="IPR006621">
    <property type="entry name" value="Nose-resist-to-fluoxetine_N"/>
</dbReference>
<feature type="transmembrane region" description="Helical" evidence="1">
    <location>
        <begin position="609"/>
        <end position="633"/>
    </location>
</feature>
<dbReference type="Proteomes" id="UP001497382">
    <property type="component" value="Unassembled WGS sequence"/>
</dbReference>
<dbReference type="PANTHER" id="PTHR11161:SF0">
    <property type="entry name" value="O-ACYLTRANSFERASE LIKE PROTEIN"/>
    <property type="match status" value="1"/>
</dbReference>
<dbReference type="InterPro" id="IPR002656">
    <property type="entry name" value="Acyl_transf_3_dom"/>
</dbReference>
<dbReference type="GO" id="GO:0016747">
    <property type="term" value="F:acyltransferase activity, transferring groups other than amino-acyl groups"/>
    <property type="evidence" value="ECO:0007669"/>
    <property type="project" value="InterPro"/>
</dbReference>
<dbReference type="PANTHER" id="PTHR11161">
    <property type="entry name" value="O-ACYLTRANSFERASE"/>
    <property type="match status" value="1"/>
</dbReference>
<feature type="transmembrane region" description="Helical" evidence="1">
    <location>
        <begin position="313"/>
        <end position="335"/>
    </location>
</feature>
<feature type="transmembrane region" description="Helical" evidence="1">
    <location>
        <begin position="402"/>
        <end position="422"/>
    </location>
</feature>
<keyword evidence="1" id="KW-0812">Transmembrane</keyword>
<dbReference type="AlphaFoldDB" id="A0AAV1Z9N7"/>
<accession>A0AAV1Z9N7</accession>
<dbReference type="InterPro" id="IPR052728">
    <property type="entry name" value="O2_lipid_transport_reg"/>
</dbReference>
<feature type="transmembrane region" description="Helical" evidence="1">
    <location>
        <begin position="535"/>
        <end position="556"/>
    </location>
</feature>
<feature type="transmembrane region" description="Helical" evidence="1">
    <location>
        <begin position="568"/>
        <end position="589"/>
    </location>
</feature>
<dbReference type="Pfam" id="PF01757">
    <property type="entry name" value="Acyl_transf_3"/>
    <property type="match status" value="1"/>
</dbReference>
<gene>
    <name evidence="3" type="ORF">LARSCL_LOCUS4088</name>
</gene>
<feature type="transmembrane region" description="Helical" evidence="1">
    <location>
        <begin position="645"/>
        <end position="664"/>
    </location>
</feature>
<dbReference type="Pfam" id="PF20146">
    <property type="entry name" value="NRF"/>
    <property type="match status" value="1"/>
</dbReference>
<organism evidence="3 4">
    <name type="scientific">Larinioides sclopetarius</name>
    <dbReference type="NCBI Taxonomy" id="280406"/>
    <lineage>
        <taxon>Eukaryota</taxon>
        <taxon>Metazoa</taxon>
        <taxon>Ecdysozoa</taxon>
        <taxon>Arthropoda</taxon>
        <taxon>Chelicerata</taxon>
        <taxon>Arachnida</taxon>
        <taxon>Araneae</taxon>
        <taxon>Araneomorphae</taxon>
        <taxon>Entelegynae</taxon>
        <taxon>Araneoidea</taxon>
        <taxon>Araneidae</taxon>
        <taxon>Larinioides</taxon>
    </lineage>
</organism>
<reference evidence="3 4" key="1">
    <citation type="submission" date="2024-04" db="EMBL/GenBank/DDBJ databases">
        <authorList>
            <person name="Rising A."/>
            <person name="Reimegard J."/>
            <person name="Sonavane S."/>
            <person name="Akerstrom W."/>
            <person name="Nylinder S."/>
            <person name="Hedman E."/>
            <person name="Kallberg Y."/>
        </authorList>
    </citation>
    <scope>NUCLEOTIDE SEQUENCE [LARGE SCALE GENOMIC DNA]</scope>
</reference>
<feature type="transmembrane region" description="Helical" evidence="1">
    <location>
        <begin position="248"/>
        <end position="267"/>
    </location>
</feature>
<keyword evidence="4" id="KW-1185">Reference proteome</keyword>
<proteinExistence type="predicted"/>
<dbReference type="SMART" id="SM00703">
    <property type="entry name" value="NRF"/>
    <property type="match status" value="1"/>
</dbReference>
<feature type="transmembrane region" description="Helical" evidence="1">
    <location>
        <begin position="676"/>
        <end position="697"/>
    </location>
</feature>
<keyword evidence="1" id="KW-0472">Membrane</keyword>
<evidence type="ECO:0000313" key="3">
    <source>
        <dbReference type="EMBL" id="CAL1268276.1"/>
    </source>
</evidence>
<comment type="caution">
    <text evidence="3">The sequence shown here is derived from an EMBL/GenBank/DDBJ whole genome shotgun (WGS) entry which is preliminary data.</text>
</comment>
<feature type="transmembrane region" description="Helical" evidence="1">
    <location>
        <begin position="355"/>
        <end position="381"/>
    </location>
</feature>
<evidence type="ECO:0000256" key="1">
    <source>
        <dbReference type="SAM" id="Phobius"/>
    </source>
</evidence>
<name>A0AAV1Z9N7_9ARAC</name>
<evidence type="ECO:0000313" key="4">
    <source>
        <dbReference type="Proteomes" id="UP001497382"/>
    </source>
</evidence>
<feature type="transmembrane region" description="Helical" evidence="1">
    <location>
        <begin position="462"/>
        <end position="485"/>
    </location>
</feature>
<protein>
    <recommendedName>
        <fullName evidence="2">Nose resistant-to-fluoxetine protein N-terminal domain-containing protein</fullName>
    </recommendedName>
</protein>
<sequence>MGLVQEYTIMLVIVLLWLLVGFYRPVTPAVVPEASAMNATVVQLKSVKEIEKEAEKMISSITKMLLPYVVRNSDVNISGPCMSTIIKLSVDLRRLKLPAIKLLDSMAKPPFGLLRGSFGVMGDYDECLAISSNKRGETPKTKEEEFYHGQYCTVVAEFPPKLLKAMQDYGNGYVNYTEFGKIGNIIKEVPAVNFAGSYFKFHIGICLPSTCTPQDLNAILGLVPIDFVPLSVLRCEDGSEKTINLHQMVFLSVLALLAALVLCGTVADGWQHLRSTEYNEKDKDKFVEFLVAFSVYKNTRKFLKTEKNNSSEITVINGMYVLGTILVVIYHTYFLPFFSLFSNNGANLGSYLQDIEFTLVVTMGISIEAYFLFSGLLLVYPRFRRGYKDVKINLIKILVRRYIRLGPSLLFILGIIVTLPLLGSGPVWADIFEKAADNTRKWWWKYLLMFNNFLAVKDQNFLYLWFIPCLMQISIIGAILVWLLAKSPRFGMCIIIATGVACNIALGVLTAIRHYPPTYAIYYYHNREYFEETIYTAPLSHVFSYGIGMLLGYFMARNPSLKFSKVQVVFGWIAAMFLMVGVQLIAFAGRDGRDPNPVLAAIYAATHRTGFSLGLCWTILACTHGYGGILGRIFMWKGFGPLSKLGYFGYLVHYIVITFHVSVARSPIVYSHYENWMRICGYTVLTFFSAYVLYITFELPLTYMESLFLPSRPSTEDLHNNIKQNGKIEGIPQINDIIPPNTIASWNMKNTSYLGTPSEDHSKL</sequence>
<feature type="transmembrane region" description="Helical" evidence="1">
    <location>
        <begin position="7"/>
        <end position="26"/>
    </location>
</feature>
<dbReference type="EMBL" id="CAXIEN010000032">
    <property type="protein sequence ID" value="CAL1268276.1"/>
    <property type="molecule type" value="Genomic_DNA"/>
</dbReference>
<keyword evidence="1" id="KW-1133">Transmembrane helix</keyword>